<evidence type="ECO:0000256" key="2">
    <source>
        <dbReference type="ARBA" id="ARBA00006577"/>
    </source>
</evidence>
<keyword evidence="3 5" id="KW-0697">Rotamase</keyword>
<dbReference type="Pfam" id="PF01346">
    <property type="entry name" value="FKBP_N"/>
    <property type="match status" value="1"/>
</dbReference>
<keyword evidence="4 5" id="KW-0413">Isomerase</keyword>
<dbReference type="Proteomes" id="UP000192393">
    <property type="component" value="Unassembled WGS sequence"/>
</dbReference>
<dbReference type="Gene3D" id="6.10.250.2970">
    <property type="match status" value="1"/>
</dbReference>
<evidence type="ECO:0000256" key="3">
    <source>
        <dbReference type="ARBA" id="ARBA00023110"/>
    </source>
</evidence>
<dbReference type="EMBL" id="FWXS01000004">
    <property type="protein sequence ID" value="SMC56640.1"/>
    <property type="molecule type" value="Genomic_DNA"/>
</dbReference>
<dbReference type="PANTHER" id="PTHR43811">
    <property type="entry name" value="FKBP-TYPE PEPTIDYL-PROLYL CIS-TRANS ISOMERASE FKPA"/>
    <property type="match status" value="1"/>
</dbReference>
<evidence type="ECO:0000259" key="7">
    <source>
        <dbReference type="PROSITE" id="PS50059"/>
    </source>
</evidence>
<accession>A0A1W2A7L2</accession>
<dbReference type="GO" id="GO:0003755">
    <property type="term" value="F:peptidyl-prolyl cis-trans isomerase activity"/>
    <property type="evidence" value="ECO:0007669"/>
    <property type="project" value="UniProtKB-UniRule"/>
</dbReference>
<protein>
    <recommendedName>
        <fullName evidence="6">Peptidyl-prolyl cis-trans isomerase</fullName>
        <ecNumber evidence="6">5.2.1.8</ecNumber>
    </recommendedName>
</protein>
<reference evidence="8 9" key="1">
    <citation type="submission" date="2017-04" db="EMBL/GenBank/DDBJ databases">
        <authorList>
            <person name="Afonso C.L."/>
            <person name="Miller P.J."/>
            <person name="Scott M.A."/>
            <person name="Spackman E."/>
            <person name="Goraichik I."/>
            <person name="Dimitrov K.M."/>
            <person name="Suarez D.L."/>
            <person name="Swayne D.E."/>
        </authorList>
    </citation>
    <scope>NUCLEOTIDE SEQUENCE [LARGE SCALE GENOMIC DNA]</scope>
    <source>
        <strain evidence="8 9">CGMCC 1.12708</strain>
    </source>
</reference>
<comment type="similarity">
    <text evidence="2 6">Belongs to the FKBP-type PPIase family.</text>
</comment>
<evidence type="ECO:0000256" key="6">
    <source>
        <dbReference type="RuleBase" id="RU003915"/>
    </source>
</evidence>
<proteinExistence type="inferred from homology"/>
<dbReference type="Pfam" id="PF00254">
    <property type="entry name" value="FKBP_C"/>
    <property type="match status" value="1"/>
</dbReference>
<name>A0A1W2A7L2_9FLAO</name>
<dbReference type="Gene3D" id="3.10.50.40">
    <property type="match status" value="1"/>
</dbReference>
<evidence type="ECO:0000313" key="8">
    <source>
        <dbReference type="EMBL" id="SMC56640.1"/>
    </source>
</evidence>
<dbReference type="OrthoDB" id="9814548at2"/>
<evidence type="ECO:0000256" key="1">
    <source>
        <dbReference type="ARBA" id="ARBA00000971"/>
    </source>
</evidence>
<dbReference type="PROSITE" id="PS50059">
    <property type="entry name" value="FKBP_PPIASE"/>
    <property type="match status" value="1"/>
</dbReference>
<dbReference type="STRING" id="1434700.SAMN06296427_10410"/>
<keyword evidence="9" id="KW-1185">Reference proteome</keyword>
<comment type="catalytic activity">
    <reaction evidence="1 5 6">
        <text>[protein]-peptidylproline (omega=180) = [protein]-peptidylproline (omega=0)</text>
        <dbReference type="Rhea" id="RHEA:16237"/>
        <dbReference type="Rhea" id="RHEA-COMP:10747"/>
        <dbReference type="Rhea" id="RHEA-COMP:10748"/>
        <dbReference type="ChEBI" id="CHEBI:83833"/>
        <dbReference type="ChEBI" id="CHEBI:83834"/>
        <dbReference type="EC" id="5.2.1.8"/>
    </reaction>
</comment>
<evidence type="ECO:0000256" key="4">
    <source>
        <dbReference type="ARBA" id="ARBA00023235"/>
    </source>
</evidence>
<gene>
    <name evidence="8" type="ORF">SAMN06296427_10410</name>
</gene>
<evidence type="ECO:0000256" key="5">
    <source>
        <dbReference type="PROSITE-ProRule" id="PRU00277"/>
    </source>
</evidence>
<dbReference type="PANTHER" id="PTHR43811:SF19">
    <property type="entry name" value="39 KDA FK506-BINDING NUCLEAR PROTEIN"/>
    <property type="match status" value="1"/>
</dbReference>
<dbReference type="AlphaFoldDB" id="A0A1W2A7L2"/>
<dbReference type="GO" id="GO:0006457">
    <property type="term" value="P:protein folding"/>
    <property type="evidence" value="ECO:0007669"/>
    <property type="project" value="InterPro"/>
</dbReference>
<dbReference type="InterPro" id="IPR046357">
    <property type="entry name" value="PPIase_dom_sf"/>
</dbReference>
<dbReference type="RefSeq" id="WP_084016937.1">
    <property type="nucleotide sequence ID" value="NZ_FWXS01000004.1"/>
</dbReference>
<sequence length="145" mass="15984">MGVADILFKRKQELAAKNLKEGQDFMEENGKKEGVITLENGLQYEILTDAEGPKPNIKSNVKCHYHGTTINGEVFDSSVKRGVPATFPLNRVIAGWTVGVQLMSVGSKYRFVIPAWLAYGEEQISKEIGPNSTLIFEVELLGIEG</sequence>
<organism evidence="8 9">
    <name type="scientific">Moheibacter sediminis</name>
    <dbReference type="NCBI Taxonomy" id="1434700"/>
    <lineage>
        <taxon>Bacteria</taxon>
        <taxon>Pseudomonadati</taxon>
        <taxon>Bacteroidota</taxon>
        <taxon>Flavobacteriia</taxon>
        <taxon>Flavobacteriales</taxon>
        <taxon>Weeksellaceae</taxon>
        <taxon>Moheibacter</taxon>
    </lineage>
</organism>
<dbReference type="InterPro" id="IPR000774">
    <property type="entry name" value="PPIase_FKBP_N"/>
</dbReference>
<dbReference type="SUPFAM" id="SSF54534">
    <property type="entry name" value="FKBP-like"/>
    <property type="match status" value="1"/>
</dbReference>
<dbReference type="InterPro" id="IPR001179">
    <property type="entry name" value="PPIase_FKBP_dom"/>
</dbReference>
<feature type="domain" description="PPIase FKBP-type" evidence="7">
    <location>
        <begin position="58"/>
        <end position="144"/>
    </location>
</feature>
<dbReference type="EC" id="5.2.1.8" evidence="6"/>
<evidence type="ECO:0000313" key="9">
    <source>
        <dbReference type="Proteomes" id="UP000192393"/>
    </source>
</evidence>